<name>A0ABQ7WEJ2_SOLTU</name>
<dbReference type="Proteomes" id="UP000826656">
    <property type="component" value="Unassembled WGS sequence"/>
</dbReference>
<proteinExistence type="predicted"/>
<evidence type="ECO:0000313" key="1">
    <source>
        <dbReference type="EMBL" id="KAH0779118.1"/>
    </source>
</evidence>
<comment type="caution">
    <text evidence="1">The sequence shown here is derived from an EMBL/GenBank/DDBJ whole genome shotgun (WGS) entry which is preliminary data.</text>
</comment>
<dbReference type="EMBL" id="JAIVGD010000002">
    <property type="protein sequence ID" value="KAH0779118.1"/>
    <property type="molecule type" value="Genomic_DNA"/>
</dbReference>
<evidence type="ECO:0000313" key="2">
    <source>
        <dbReference type="Proteomes" id="UP000826656"/>
    </source>
</evidence>
<protein>
    <submittedName>
        <fullName evidence="1">Uncharacterized protein</fullName>
    </submittedName>
</protein>
<organism evidence="1 2">
    <name type="scientific">Solanum tuberosum</name>
    <name type="common">Potato</name>
    <dbReference type="NCBI Taxonomy" id="4113"/>
    <lineage>
        <taxon>Eukaryota</taxon>
        <taxon>Viridiplantae</taxon>
        <taxon>Streptophyta</taxon>
        <taxon>Embryophyta</taxon>
        <taxon>Tracheophyta</taxon>
        <taxon>Spermatophyta</taxon>
        <taxon>Magnoliopsida</taxon>
        <taxon>eudicotyledons</taxon>
        <taxon>Gunneridae</taxon>
        <taxon>Pentapetalae</taxon>
        <taxon>asterids</taxon>
        <taxon>lamiids</taxon>
        <taxon>Solanales</taxon>
        <taxon>Solanaceae</taxon>
        <taxon>Solanoideae</taxon>
        <taxon>Solaneae</taxon>
        <taxon>Solanum</taxon>
    </lineage>
</organism>
<keyword evidence="2" id="KW-1185">Reference proteome</keyword>
<accession>A0ABQ7WEJ2</accession>
<gene>
    <name evidence="1" type="ORF">KY290_005545</name>
</gene>
<sequence>MSRHAMDMEINRNLQMMAKLRYPLIQEIPSMWPMIVKLFEEYTHSISYQVIKWKFPERGYYKCNSDGACKGNPGPSACGFCIRN</sequence>
<reference evidence="1 2" key="1">
    <citation type="journal article" date="2021" name="bioRxiv">
        <title>Chromosome-scale and haplotype-resolved genome assembly of a tetraploid potato cultivar.</title>
        <authorList>
            <person name="Sun H."/>
            <person name="Jiao W.-B."/>
            <person name="Krause K."/>
            <person name="Campoy J.A."/>
            <person name="Goel M."/>
            <person name="Folz-Donahue K."/>
            <person name="Kukat C."/>
            <person name="Huettel B."/>
            <person name="Schneeberger K."/>
        </authorList>
    </citation>
    <scope>NUCLEOTIDE SEQUENCE [LARGE SCALE GENOMIC DNA]</scope>
    <source>
        <strain evidence="1">SolTubOtavaFocal</strain>
        <tissue evidence="1">Leaves</tissue>
    </source>
</reference>